<dbReference type="Gene3D" id="3.30.1200.10">
    <property type="entry name" value="YggU-like"/>
    <property type="match status" value="1"/>
</dbReference>
<protein>
    <recommendedName>
        <fullName evidence="2">UPF0235 protein ENS19_07565</fullName>
    </recommendedName>
</protein>
<sequence>MNVNLRESKNGIIVTAYVRPNAKKNSISFGETIEIETTEPAEQNKANSMAIALISKRLRVPKSSVQIVRGSRSKLKEILLVGVTKQQMSQIDRSQNHD</sequence>
<dbReference type="AlphaFoldDB" id="A0A7C3J4B4"/>
<name>A0A7C3J4B4_9CREN</name>
<dbReference type="InterPro" id="IPR003746">
    <property type="entry name" value="DUF167"/>
</dbReference>
<dbReference type="InterPro" id="IPR036591">
    <property type="entry name" value="YggU-like_sf"/>
</dbReference>
<accession>A0A7C3J4B4</accession>
<dbReference type="HAMAP" id="MF_00634">
    <property type="entry name" value="UPF0235"/>
    <property type="match status" value="1"/>
</dbReference>
<gene>
    <name evidence="3" type="ORF">ENS19_07565</name>
</gene>
<proteinExistence type="inferred from homology"/>
<dbReference type="NCBIfam" id="TIGR00251">
    <property type="entry name" value="DUF167 family protein"/>
    <property type="match status" value="1"/>
</dbReference>
<dbReference type="EMBL" id="DSTX01000013">
    <property type="protein sequence ID" value="HFK21113.1"/>
    <property type="molecule type" value="Genomic_DNA"/>
</dbReference>
<dbReference type="SUPFAM" id="SSF69786">
    <property type="entry name" value="YggU-like"/>
    <property type="match status" value="1"/>
</dbReference>
<dbReference type="SMART" id="SM01152">
    <property type="entry name" value="DUF167"/>
    <property type="match status" value="1"/>
</dbReference>
<comment type="similarity">
    <text evidence="1 2">Belongs to the UPF0235 family.</text>
</comment>
<evidence type="ECO:0000256" key="1">
    <source>
        <dbReference type="ARBA" id="ARBA00010364"/>
    </source>
</evidence>
<reference evidence="3" key="1">
    <citation type="journal article" date="2020" name="mSystems">
        <title>Genome- and Community-Level Interaction Insights into Carbon Utilization and Element Cycling Functions of Hydrothermarchaeota in Hydrothermal Sediment.</title>
        <authorList>
            <person name="Zhou Z."/>
            <person name="Liu Y."/>
            <person name="Xu W."/>
            <person name="Pan J."/>
            <person name="Luo Z.H."/>
            <person name="Li M."/>
        </authorList>
    </citation>
    <scope>NUCLEOTIDE SEQUENCE [LARGE SCALE GENOMIC DNA]</scope>
    <source>
        <strain evidence="3">SpSt-468</strain>
    </source>
</reference>
<organism evidence="3">
    <name type="scientific">Candidatus Methanomethylicus mesodigestus</name>
    <dbReference type="NCBI Taxonomy" id="1867258"/>
    <lineage>
        <taxon>Archaea</taxon>
        <taxon>Thermoproteota</taxon>
        <taxon>Methanosuratincolia</taxon>
        <taxon>Candidatus Methanomethylicales</taxon>
        <taxon>Candidatus Methanomethylicaceae</taxon>
        <taxon>Candidatus Methanomethylicus</taxon>
    </lineage>
</organism>
<evidence type="ECO:0000256" key="2">
    <source>
        <dbReference type="HAMAP-Rule" id="MF_00634"/>
    </source>
</evidence>
<evidence type="ECO:0000313" key="3">
    <source>
        <dbReference type="EMBL" id="HFK21113.1"/>
    </source>
</evidence>
<comment type="caution">
    <text evidence="3">The sequence shown here is derived from an EMBL/GenBank/DDBJ whole genome shotgun (WGS) entry which is preliminary data.</text>
</comment>
<dbReference type="Pfam" id="PF02594">
    <property type="entry name" value="DUF167"/>
    <property type="match status" value="1"/>
</dbReference>